<dbReference type="AlphaFoldDB" id="A0A2N5RW69"/>
<keyword evidence="1" id="KW-0479">Metal-binding</keyword>
<evidence type="ECO:0000313" key="5">
    <source>
        <dbReference type="EMBL" id="PLW05223.1"/>
    </source>
</evidence>
<dbReference type="EMBL" id="PGCJ01001473">
    <property type="protein sequence ID" value="PLW05223.1"/>
    <property type="molecule type" value="Genomic_DNA"/>
</dbReference>
<accession>A0A2N5RW69</accession>
<dbReference type="InterPro" id="IPR001841">
    <property type="entry name" value="Znf_RING"/>
</dbReference>
<feature type="domain" description="RING-type" evidence="4">
    <location>
        <begin position="100"/>
        <end position="145"/>
    </location>
</feature>
<comment type="caution">
    <text evidence="5">The sequence shown here is derived from an EMBL/GenBank/DDBJ whole genome shotgun (WGS) entry which is preliminary data.</text>
</comment>
<evidence type="ECO:0000256" key="1">
    <source>
        <dbReference type="PROSITE-ProRule" id="PRU00175"/>
    </source>
</evidence>
<organism evidence="5 6">
    <name type="scientific">Puccinia coronata f. sp. avenae</name>
    <dbReference type="NCBI Taxonomy" id="200324"/>
    <lineage>
        <taxon>Eukaryota</taxon>
        <taxon>Fungi</taxon>
        <taxon>Dikarya</taxon>
        <taxon>Basidiomycota</taxon>
        <taxon>Pucciniomycotina</taxon>
        <taxon>Pucciniomycetes</taxon>
        <taxon>Pucciniales</taxon>
        <taxon>Pucciniaceae</taxon>
        <taxon>Puccinia</taxon>
    </lineage>
</organism>
<keyword evidence="6" id="KW-1185">Reference proteome</keyword>
<feature type="compositionally biased region" description="Basic and acidic residues" evidence="2">
    <location>
        <begin position="70"/>
        <end position="79"/>
    </location>
</feature>
<name>A0A2N5RW69_9BASI</name>
<feature type="chain" id="PRO_5014743133" description="RING-type domain-containing protein" evidence="3">
    <location>
        <begin position="17"/>
        <end position="161"/>
    </location>
</feature>
<evidence type="ECO:0000256" key="3">
    <source>
        <dbReference type="SAM" id="SignalP"/>
    </source>
</evidence>
<protein>
    <recommendedName>
        <fullName evidence="4">RING-type domain-containing protein</fullName>
    </recommendedName>
</protein>
<dbReference type="Proteomes" id="UP000235388">
    <property type="component" value="Unassembled WGS sequence"/>
</dbReference>
<dbReference type="PROSITE" id="PS50089">
    <property type="entry name" value="ZF_RING_2"/>
    <property type="match status" value="1"/>
</dbReference>
<dbReference type="InterPro" id="IPR013083">
    <property type="entry name" value="Znf_RING/FYVE/PHD"/>
</dbReference>
<feature type="signal peptide" evidence="3">
    <location>
        <begin position="1"/>
        <end position="16"/>
    </location>
</feature>
<reference evidence="5 6" key="1">
    <citation type="submission" date="2017-11" db="EMBL/GenBank/DDBJ databases">
        <title>De novo assembly and phasing of dikaryotic genomes from two isolates of Puccinia coronata f. sp. avenae, the causal agent of oat crown rust.</title>
        <authorList>
            <person name="Miller M.E."/>
            <person name="Zhang Y."/>
            <person name="Omidvar V."/>
            <person name="Sperschneider J."/>
            <person name="Schwessinger B."/>
            <person name="Raley C."/>
            <person name="Palmer J.M."/>
            <person name="Garnica D."/>
            <person name="Upadhyaya N."/>
            <person name="Rathjen J."/>
            <person name="Taylor J.M."/>
            <person name="Park R.F."/>
            <person name="Dodds P.N."/>
            <person name="Hirsch C.D."/>
            <person name="Kianian S.F."/>
            <person name="Figueroa M."/>
        </authorList>
    </citation>
    <scope>NUCLEOTIDE SEQUENCE [LARGE SCALE GENOMIC DNA]</scope>
    <source>
        <strain evidence="5">12NC29</strain>
    </source>
</reference>
<evidence type="ECO:0000313" key="6">
    <source>
        <dbReference type="Proteomes" id="UP000235388"/>
    </source>
</evidence>
<feature type="region of interest" description="Disordered" evidence="2">
    <location>
        <begin position="58"/>
        <end position="79"/>
    </location>
</feature>
<dbReference type="Gene3D" id="3.30.40.10">
    <property type="entry name" value="Zinc/RING finger domain, C3HC4 (zinc finger)"/>
    <property type="match status" value="1"/>
</dbReference>
<feature type="compositionally biased region" description="Polar residues" evidence="2">
    <location>
        <begin position="58"/>
        <end position="68"/>
    </location>
</feature>
<evidence type="ECO:0000259" key="4">
    <source>
        <dbReference type="PROSITE" id="PS50089"/>
    </source>
</evidence>
<keyword evidence="1" id="KW-0863">Zinc-finger</keyword>
<dbReference type="SUPFAM" id="SSF57850">
    <property type="entry name" value="RING/U-box"/>
    <property type="match status" value="1"/>
</dbReference>
<sequence length="161" mass="18047">MKSYFLILFLVGTTLAASGLSDGLTRRKISSEIGEDFEHSIDRSDDEGWQLVINRSNEGSCAGRSSSEWDSEHVTDSDREDALGDVISAEIDDESRPKICEICRNEIENGERSYQEAAWNCGHLFHSTCIPRRSSRCGYKCPRCQGPSGIALARKQLRREN</sequence>
<evidence type="ECO:0000256" key="2">
    <source>
        <dbReference type="SAM" id="MobiDB-lite"/>
    </source>
</evidence>
<keyword evidence="3" id="KW-0732">Signal</keyword>
<gene>
    <name evidence="5" type="ORF">PCANC_28554</name>
</gene>
<dbReference type="GO" id="GO:0008270">
    <property type="term" value="F:zinc ion binding"/>
    <property type="evidence" value="ECO:0007669"/>
    <property type="project" value="UniProtKB-KW"/>
</dbReference>
<proteinExistence type="predicted"/>
<keyword evidence="1" id="KW-0862">Zinc</keyword>
<feature type="non-terminal residue" evidence="5">
    <location>
        <position position="161"/>
    </location>
</feature>